<dbReference type="Proteomes" id="UP000256269">
    <property type="component" value="Unassembled WGS sequence"/>
</dbReference>
<dbReference type="InterPro" id="IPR023168">
    <property type="entry name" value="GatB_Yqey_C_2"/>
</dbReference>
<gene>
    <name evidence="1" type="ORF">BCF44_104422</name>
</gene>
<name>A0A3E0HUP0_9PSEU</name>
<evidence type="ECO:0008006" key="3">
    <source>
        <dbReference type="Google" id="ProtNLM"/>
    </source>
</evidence>
<reference evidence="1 2" key="1">
    <citation type="submission" date="2018-08" db="EMBL/GenBank/DDBJ databases">
        <title>Genomic Encyclopedia of Archaeal and Bacterial Type Strains, Phase II (KMG-II): from individual species to whole genera.</title>
        <authorList>
            <person name="Goeker M."/>
        </authorList>
    </citation>
    <scope>NUCLEOTIDE SEQUENCE [LARGE SCALE GENOMIC DNA]</scope>
    <source>
        <strain evidence="1 2">DSM 45791</strain>
    </source>
</reference>
<dbReference type="RefSeq" id="WP_116174664.1">
    <property type="nucleotide sequence ID" value="NZ_CP144375.1"/>
</dbReference>
<dbReference type="GO" id="GO:0016884">
    <property type="term" value="F:carbon-nitrogen ligase activity, with glutamine as amido-N-donor"/>
    <property type="evidence" value="ECO:0007669"/>
    <property type="project" value="InterPro"/>
</dbReference>
<comment type="caution">
    <text evidence="1">The sequence shown here is derived from an EMBL/GenBank/DDBJ whole genome shotgun (WGS) entry which is preliminary data.</text>
</comment>
<evidence type="ECO:0000313" key="1">
    <source>
        <dbReference type="EMBL" id="REH50148.1"/>
    </source>
</evidence>
<sequence length="156" mass="16343">MAELKAKLRTDLTAAMKARETTVVGTLRMALAAVTNEEVAGKVARELSDDEVLKVLTREVKKRNEAAEAFAGAGRKEQADAELAEAEVLKSYLPAQLSDEELAEIVAQAVAEVAAQSGEQPGQKQMGQVMKAANAKVAGRAEGGRVAAAVKAKLLG</sequence>
<keyword evidence="2" id="KW-1185">Reference proteome</keyword>
<protein>
    <recommendedName>
        <fullName evidence="3">Glutamyl-tRNA amidotransferase</fullName>
    </recommendedName>
</protein>
<accession>A0A3E0HUP0</accession>
<dbReference type="InterPro" id="IPR042184">
    <property type="entry name" value="YqeY/Aim41_N"/>
</dbReference>
<dbReference type="AlphaFoldDB" id="A0A3E0HUP0"/>
<dbReference type="PANTHER" id="PTHR28055">
    <property type="entry name" value="ALTERED INHERITANCE OF MITOCHONDRIA PROTEIN 41, MITOCHONDRIAL"/>
    <property type="match status" value="1"/>
</dbReference>
<organism evidence="1 2">
    <name type="scientific">Kutzneria buriramensis</name>
    <dbReference type="NCBI Taxonomy" id="1045776"/>
    <lineage>
        <taxon>Bacteria</taxon>
        <taxon>Bacillati</taxon>
        <taxon>Actinomycetota</taxon>
        <taxon>Actinomycetes</taxon>
        <taxon>Pseudonocardiales</taxon>
        <taxon>Pseudonocardiaceae</taxon>
        <taxon>Kutzneria</taxon>
    </lineage>
</organism>
<evidence type="ECO:0000313" key="2">
    <source>
        <dbReference type="Proteomes" id="UP000256269"/>
    </source>
</evidence>
<dbReference type="Pfam" id="PF09424">
    <property type="entry name" value="YqeY"/>
    <property type="match status" value="1"/>
</dbReference>
<dbReference type="InterPro" id="IPR003789">
    <property type="entry name" value="Asn/Gln_tRNA_amidoTrase-B-like"/>
</dbReference>
<dbReference type="OrthoDB" id="5244551at2"/>
<dbReference type="InterPro" id="IPR019004">
    <property type="entry name" value="YqeY/Aim41"/>
</dbReference>
<dbReference type="Gene3D" id="1.10.10.410">
    <property type="match status" value="1"/>
</dbReference>
<dbReference type="Gene3D" id="1.10.1510.10">
    <property type="entry name" value="Uncharacterised protein YqeY/AIM41 PF09424, N-terminal domain"/>
    <property type="match status" value="1"/>
</dbReference>
<dbReference type="PANTHER" id="PTHR28055:SF1">
    <property type="entry name" value="ALTERED INHERITANCE OF MITOCHONDRIA PROTEIN 41, MITOCHONDRIAL"/>
    <property type="match status" value="1"/>
</dbReference>
<dbReference type="SUPFAM" id="SSF89095">
    <property type="entry name" value="GatB/YqeY motif"/>
    <property type="match status" value="1"/>
</dbReference>
<proteinExistence type="predicted"/>
<dbReference type="EMBL" id="QUNO01000004">
    <property type="protein sequence ID" value="REH50148.1"/>
    <property type="molecule type" value="Genomic_DNA"/>
</dbReference>